<dbReference type="InterPro" id="IPR030931">
    <property type="entry name" value="Group_II_RT_mat"/>
</dbReference>
<sequence>MISHLCNEDAVASGVPDHWADIDWSRVEENVRRLQVRIAKATRERNWRKVKTLQRFLTRSFSGRALAVRRVTENRGKRTPGVDGVTWSRPILKRWAVDDLGRHGYRAMPLRRVHIPKANGKKRPLGIPTMRDRAMQALHLLALQPVAETTADRNSYGFRVGRSTQDAIEQVKNLLDKNGSAQWILEADIKGCFDAIDHDWLMENVPMDKTLIREWLKAGVVDMGRLKATEAGTPQGGIISPTLANLALDGLEAKLVETFGSITIKANRHKHNKVSFVRYADDFIITGSSKELLEDEVKPLVEKHLADRGLVLSQEKTRITHIDDGFDFLGWNVRKYKGKCLIQPSKKNVQAFLDKCRTLFKENAAATQQGLIWQINPVIRGWTNYHKSVAAGQTFTYVDHALWKLQWRWAKRRHPEKPAKWIMKRYFMTKGRRNWIFAAKDRNEKTGTDEVVSQLLAEDTKIRRHAKVRMDANPFDPAWDAYFERRQQEKLLEKYQHRKLEPTLIRRQRGQCAHCGLPLTIEEEVHVHHVIERQHGGTDKMDNLVALHPVCHRQIHRSDPQSDEPVLTPIRA</sequence>
<comment type="caution">
    <text evidence="3">The sequence shown here is derived from an EMBL/GenBank/DDBJ whole genome shotgun (WGS) entry which is preliminary data.</text>
</comment>
<dbReference type="RefSeq" id="WP_068144101.1">
    <property type="nucleotide sequence ID" value="NZ_JBHSCR010000014.1"/>
</dbReference>
<evidence type="ECO:0000313" key="4">
    <source>
        <dbReference type="Proteomes" id="UP001595776"/>
    </source>
</evidence>
<comment type="similarity">
    <text evidence="1">Belongs to the bacterial reverse transcriptase family.</text>
</comment>
<dbReference type="InterPro" id="IPR002711">
    <property type="entry name" value="HNH"/>
</dbReference>
<dbReference type="InterPro" id="IPR051083">
    <property type="entry name" value="GrpII_Intron_Splice-Mob/Def"/>
</dbReference>
<dbReference type="InterPro" id="IPR003615">
    <property type="entry name" value="HNH_nuc"/>
</dbReference>
<dbReference type="SUPFAM" id="SSF56672">
    <property type="entry name" value="DNA/RNA polymerases"/>
    <property type="match status" value="1"/>
</dbReference>
<dbReference type="InterPro" id="IPR043502">
    <property type="entry name" value="DNA/RNA_pol_sf"/>
</dbReference>
<dbReference type="Pfam" id="PF13655">
    <property type="entry name" value="RVT_N"/>
    <property type="match status" value="1"/>
</dbReference>
<dbReference type="CDD" id="cd01651">
    <property type="entry name" value="RT_G2_intron"/>
    <property type="match status" value="1"/>
</dbReference>
<gene>
    <name evidence="3" type="primary">ltrA</name>
    <name evidence="3" type="ORF">ACFO5Q_15050</name>
</gene>
<keyword evidence="3" id="KW-0808">Transferase</keyword>
<dbReference type="EC" id="2.7.7.49" evidence="3"/>
<dbReference type="NCBIfam" id="TIGR04416">
    <property type="entry name" value="group_II_RT_mat"/>
    <property type="match status" value="1"/>
</dbReference>
<dbReference type="PROSITE" id="PS50878">
    <property type="entry name" value="RT_POL"/>
    <property type="match status" value="1"/>
</dbReference>
<dbReference type="InterPro" id="IPR025960">
    <property type="entry name" value="RVT_N"/>
</dbReference>
<dbReference type="Proteomes" id="UP001595776">
    <property type="component" value="Unassembled WGS sequence"/>
</dbReference>
<dbReference type="Pfam" id="PF01844">
    <property type="entry name" value="HNH"/>
    <property type="match status" value="1"/>
</dbReference>
<dbReference type="InterPro" id="IPR013597">
    <property type="entry name" value="Mat_intron_G2"/>
</dbReference>
<dbReference type="PANTHER" id="PTHR34047:SF8">
    <property type="entry name" value="PROTEIN YKFC"/>
    <property type="match status" value="1"/>
</dbReference>
<dbReference type="Pfam" id="PF08388">
    <property type="entry name" value="GIIM"/>
    <property type="match status" value="1"/>
</dbReference>
<dbReference type="PANTHER" id="PTHR34047">
    <property type="entry name" value="NUCLEAR INTRON MATURASE 1, MITOCHONDRIAL-RELATED"/>
    <property type="match status" value="1"/>
</dbReference>
<evidence type="ECO:0000313" key="3">
    <source>
        <dbReference type="EMBL" id="MFC4349170.1"/>
    </source>
</evidence>
<dbReference type="GO" id="GO:0003964">
    <property type="term" value="F:RNA-directed DNA polymerase activity"/>
    <property type="evidence" value="ECO:0007669"/>
    <property type="project" value="UniProtKB-KW"/>
</dbReference>
<dbReference type="CDD" id="cd00085">
    <property type="entry name" value="HNHc"/>
    <property type="match status" value="1"/>
</dbReference>
<accession>A0ABV8UEA0</accession>
<keyword evidence="3" id="KW-0695">RNA-directed DNA polymerase</keyword>
<evidence type="ECO:0000256" key="1">
    <source>
        <dbReference type="ARBA" id="ARBA00034120"/>
    </source>
</evidence>
<dbReference type="InterPro" id="IPR000477">
    <property type="entry name" value="RT_dom"/>
</dbReference>
<evidence type="ECO:0000259" key="2">
    <source>
        <dbReference type="PROSITE" id="PS50878"/>
    </source>
</evidence>
<dbReference type="SMART" id="SM00507">
    <property type="entry name" value="HNHc"/>
    <property type="match status" value="1"/>
</dbReference>
<keyword evidence="4" id="KW-1185">Reference proteome</keyword>
<feature type="domain" description="Reverse transcriptase" evidence="2">
    <location>
        <begin position="96"/>
        <end position="333"/>
    </location>
</feature>
<reference evidence="4" key="1">
    <citation type="journal article" date="2019" name="Int. J. Syst. Evol. Microbiol.">
        <title>The Global Catalogue of Microorganisms (GCM) 10K type strain sequencing project: providing services to taxonomists for standard genome sequencing and annotation.</title>
        <authorList>
            <consortium name="The Broad Institute Genomics Platform"/>
            <consortium name="The Broad Institute Genome Sequencing Center for Infectious Disease"/>
            <person name="Wu L."/>
            <person name="Ma J."/>
        </authorList>
    </citation>
    <scope>NUCLEOTIDE SEQUENCE [LARGE SCALE GENOMIC DNA]</scope>
    <source>
        <strain evidence="4">CGMCC 1.15304</strain>
    </source>
</reference>
<protein>
    <submittedName>
        <fullName evidence="3">Group II intron reverse transcriptase/maturase</fullName>
        <ecNumber evidence="3">2.7.7.49</ecNumber>
    </submittedName>
</protein>
<dbReference type="Pfam" id="PF00078">
    <property type="entry name" value="RVT_1"/>
    <property type="match status" value="1"/>
</dbReference>
<organism evidence="3 4">
    <name type="scientific">Kordiimonas lipolytica</name>
    <dbReference type="NCBI Taxonomy" id="1662421"/>
    <lineage>
        <taxon>Bacteria</taxon>
        <taxon>Pseudomonadati</taxon>
        <taxon>Pseudomonadota</taxon>
        <taxon>Alphaproteobacteria</taxon>
        <taxon>Kordiimonadales</taxon>
        <taxon>Kordiimonadaceae</taxon>
        <taxon>Kordiimonas</taxon>
    </lineage>
</organism>
<name>A0ABV8UEA0_9PROT</name>
<dbReference type="Gene3D" id="1.10.30.50">
    <property type="match status" value="1"/>
</dbReference>
<keyword evidence="3" id="KW-0548">Nucleotidyltransferase</keyword>
<proteinExistence type="inferred from homology"/>
<dbReference type="EMBL" id="JBHSCR010000014">
    <property type="protein sequence ID" value="MFC4349170.1"/>
    <property type="molecule type" value="Genomic_DNA"/>
</dbReference>